<evidence type="ECO:0000256" key="1">
    <source>
        <dbReference type="SAM" id="MobiDB-lite"/>
    </source>
</evidence>
<comment type="caution">
    <text evidence="2">The sequence shown here is derived from an EMBL/GenBank/DDBJ whole genome shotgun (WGS) entry which is preliminary data.</text>
</comment>
<reference evidence="2 3" key="1">
    <citation type="journal article" date="2020" name="ISME J.">
        <title>Uncovering the hidden diversity of litter-decomposition mechanisms in mushroom-forming fungi.</title>
        <authorList>
            <person name="Floudas D."/>
            <person name="Bentzer J."/>
            <person name="Ahren D."/>
            <person name="Johansson T."/>
            <person name="Persson P."/>
            <person name="Tunlid A."/>
        </authorList>
    </citation>
    <scope>NUCLEOTIDE SEQUENCE [LARGE SCALE GENOMIC DNA]</scope>
    <source>
        <strain evidence="2 3">CBS 175.51</strain>
    </source>
</reference>
<organism evidence="2 3">
    <name type="scientific">Ephemerocybe angulata</name>
    <dbReference type="NCBI Taxonomy" id="980116"/>
    <lineage>
        <taxon>Eukaryota</taxon>
        <taxon>Fungi</taxon>
        <taxon>Dikarya</taxon>
        <taxon>Basidiomycota</taxon>
        <taxon>Agaricomycotina</taxon>
        <taxon>Agaricomycetes</taxon>
        <taxon>Agaricomycetidae</taxon>
        <taxon>Agaricales</taxon>
        <taxon>Agaricineae</taxon>
        <taxon>Psathyrellaceae</taxon>
        <taxon>Ephemerocybe</taxon>
    </lineage>
</organism>
<dbReference type="AlphaFoldDB" id="A0A8H5C257"/>
<keyword evidence="3" id="KW-1185">Reference proteome</keyword>
<name>A0A8H5C257_9AGAR</name>
<dbReference type="EMBL" id="JAACJK010000110">
    <property type="protein sequence ID" value="KAF5332587.1"/>
    <property type="molecule type" value="Genomic_DNA"/>
</dbReference>
<dbReference type="Proteomes" id="UP000541558">
    <property type="component" value="Unassembled WGS sequence"/>
</dbReference>
<feature type="region of interest" description="Disordered" evidence="1">
    <location>
        <begin position="213"/>
        <end position="234"/>
    </location>
</feature>
<feature type="region of interest" description="Disordered" evidence="1">
    <location>
        <begin position="39"/>
        <end position="103"/>
    </location>
</feature>
<accession>A0A8H5C257</accession>
<protein>
    <submittedName>
        <fullName evidence="2">Uncharacterized protein</fullName>
    </submittedName>
</protein>
<proteinExistence type="predicted"/>
<evidence type="ECO:0000313" key="3">
    <source>
        <dbReference type="Proteomes" id="UP000541558"/>
    </source>
</evidence>
<evidence type="ECO:0000313" key="2">
    <source>
        <dbReference type="EMBL" id="KAF5332587.1"/>
    </source>
</evidence>
<gene>
    <name evidence="2" type="ORF">D9611_005404</name>
</gene>
<feature type="compositionally biased region" description="Polar residues" evidence="1">
    <location>
        <begin position="1"/>
        <end position="13"/>
    </location>
</feature>
<feature type="region of interest" description="Disordered" evidence="1">
    <location>
        <begin position="1"/>
        <end position="27"/>
    </location>
</feature>
<sequence length="234" mass="25638">MATHYRYQTTSAFQGHPLTDTSPHSHRQFAGRAVFTSPSTHAEAPHFDGDLANTGQHVPDKSKRKHALRPTWPQSRAQPATTTKQAVTEAASASVRDSTPSNFPRSSIVATLRQHVVLAIPDEHAHHLPGHKRLTNALGDGARCAHFTTPGGRHDTLGLRLYAFGLALWITLYRIQLSSQRQAPNGQVEVEHNGCCADMVLGRKQRIRVHTDPASDFPTIPETSEANPGFDLSL</sequence>
<feature type="compositionally biased region" description="Polar residues" evidence="1">
    <location>
        <begin position="72"/>
        <end position="86"/>
    </location>
</feature>